<evidence type="ECO:0000313" key="11">
    <source>
        <dbReference type="Proteomes" id="UP000192578"/>
    </source>
</evidence>
<dbReference type="EMBL" id="MTYJ01000348">
    <property type="protein sequence ID" value="OWA53817.1"/>
    <property type="molecule type" value="Genomic_DNA"/>
</dbReference>
<dbReference type="SMART" id="SM01057">
    <property type="entry name" value="Carb_anhydrase"/>
    <property type="match status" value="1"/>
</dbReference>
<dbReference type="InterPro" id="IPR023561">
    <property type="entry name" value="Carbonic_anhydrase_a-class"/>
</dbReference>
<evidence type="ECO:0000256" key="8">
    <source>
        <dbReference type="RuleBase" id="RU367011"/>
    </source>
</evidence>
<dbReference type="InterPro" id="IPR036398">
    <property type="entry name" value="CA_dom_sf"/>
</dbReference>
<comment type="caution">
    <text evidence="10">The sequence shown here is derived from an EMBL/GenBank/DDBJ whole genome shotgun (WGS) entry which is preliminary data.</text>
</comment>
<feature type="chain" id="PRO_5041012403" description="Carbonic anhydrase" evidence="8">
    <location>
        <begin position="18"/>
        <end position="313"/>
    </location>
</feature>
<evidence type="ECO:0000256" key="5">
    <source>
        <dbReference type="ARBA" id="ARBA00022833"/>
    </source>
</evidence>
<evidence type="ECO:0000256" key="6">
    <source>
        <dbReference type="ARBA" id="ARBA00023239"/>
    </source>
</evidence>
<dbReference type="PROSITE" id="PS51144">
    <property type="entry name" value="ALPHA_CA_2"/>
    <property type="match status" value="1"/>
</dbReference>
<dbReference type="GO" id="GO:0004089">
    <property type="term" value="F:carbonate dehydratase activity"/>
    <property type="evidence" value="ECO:0007669"/>
    <property type="project" value="UniProtKB-UniRule"/>
</dbReference>
<comment type="similarity">
    <text evidence="2 8">Belongs to the alpha-carbonic anhydrase family.</text>
</comment>
<dbReference type="InterPro" id="IPR001148">
    <property type="entry name" value="CA_dom"/>
</dbReference>
<feature type="signal peptide" evidence="8">
    <location>
        <begin position="1"/>
        <end position="17"/>
    </location>
</feature>
<keyword evidence="8" id="KW-0732">Signal</keyword>
<evidence type="ECO:0000259" key="9">
    <source>
        <dbReference type="PROSITE" id="PS51144"/>
    </source>
</evidence>
<proteinExistence type="inferred from homology"/>
<feature type="domain" description="Alpha-carbonic anhydrase" evidence="9">
    <location>
        <begin position="44"/>
        <end position="289"/>
    </location>
</feature>
<evidence type="ECO:0000256" key="4">
    <source>
        <dbReference type="ARBA" id="ARBA00022723"/>
    </source>
</evidence>
<keyword evidence="4 8" id="KW-0479">Metal-binding</keyword>
<keyword evidence="11" id="KW-1185">Reference proteome</keyword>
<dbReference type="PROSITE" id="PS00162">
    <property type="entry name" value="ALPHA_CA_1"/>
    <property type="match status" value="1"/>
</dbReference>
<dbReference type="Pfam" id="PF00194">
    <property type="entry name" value="Carb_anhydrase"/>
    <property type="match status" value="2"/>
</dbReference>
<name>A0A9X6NGV1_HYPEX</name>
<accession>A0A9X6NGV1</accession>
<evidence type="ECO:0000256" key="3">
    <source>
        <dbReference type="ARBA" id="ARBA00012925"/>
    </source>
</evidence>
<evidence type="ECO:0000313" key="10">
    <source>
        <dbReference type="EMBL" id="OWA53817.1"/>
    </source>
</evidence>
<evidence type="ECO:0000256" key="7">
    <source>
        <dbReference type="ARBA" id="ARBA00048348"/>
    </source>
</evidence>
<dbReference type="PANTHER" id="PTHR18952">
    <property type="entry name" value="CARBONIC ANHYDRASE"/>
    <property type="match status" value="1"/>
</dbReference>
<sequence length="313" mass="34723">MYWTCGTLILLISGIKAGVFLKPGGVPVAPPMNAPANAKTGNHLHWGYKDLIDEEPPTAWEKDYPSCKGTFQSPISINRSVVQLDPTLKPLRFSNYHEHPVDNTWTILDNGHSVQFNATFPAGKTPTITTDRNNDSFALTQFHFHWGSDDSRGSEHVVDGKRYPLELHLVHQKTTEDAAAAGKDTTGLAVVAVMFSLAGPKDHPNIFLNMITEALEQAKPVPDKPITRKLSFLNLAVLWTIMKPMLKISEKQINIFRHLHGKADDPKDLLEDNFRPIQDVHGRIIKAYSADPSRKGNDVVKAATALAAERKKV</sequence>
<dbReference type="Proteomes" id="UP000192578">
    <property type="component" value="Unassembled WGS sequence"/>
</dbReference>
<dbReference type="OrthoDB" id="429145at2759"/>
<evidence type="ECO:0000256" key="2">
    <source>
        <dbReference type="ARBA" id="ARBA00010718"/>
    </source>
</evidence>
<dbReference type="GO" id="GO:0008270">
    <property type="term" value="F:zinc ion binding"/>
    <property type="evidence" value="ECO:0007669"/>
    <property type="project" value="UniProtKB-UniRule"/>
</dbReference>
<dbReference type="AlphaFoldDB" id="A0A9X6NGV1"/>
<gene>
    <name evidence="10" type="ORF">BV898_18239</name>
</gene>
<comment type="cofactor">
    <cofactor evidence="8">
        <name>Zn(2+)</name>
        <dbReference type="ChEBI" id="CHEBI:29105"/>
    </cofactor>
</comment>
<dbReference type="PANTHER" id="PTHR18952:SF265">
    <property type="entry name" value="CARBONIC ANHYDRASE"/>
    <property type="match status" value="1"/>
</dbReference>
<keyword evidence="5 8" id="KW-0862">Zinc</keyword>
<comment type="catalytic activity">
    <reaction evidence="7 8">
        <text>hydrogencarbonate + H(+) = CO2 + H2O</text>
        <dbReference type="Rhea" id="RHEA:10748"/>
        <dbReference type="ChEBI" id="CHEBI:15377"/>
        <dbReference type="ChEBI" id="CHEBI:15378"/>
        <dbReference type="ChEBI" id="CHEBI:16526"/>
        <dbReference type="ChEBI" id="CHEBI:17544"/>
        <dbReference type="EC" id="4.2.1.1"/>
    </reaction>
</comment>
<dbReference type="EC" id="4.2.1.1" evidence="3 8"/>
<evidence type="ECO:0000256" key="1">
    <source>
        <dbReference type="ARBA" id="ARBA00002904"/>
    </source>
</evidence>
<protein>
    <recommendedName>
        <fullName evidence="3 8">Carbonic anhydrase</fullName>
        <ecNumber evidence="3 8">4.2.1.1</ecNumber>
    </recommendedName>
</protein>
<dbReference type="InterPro" id="IPR018338">
    <property type="entry name" value="Carbonic_anhydrase_a-class_CS"/>
</dbReference>
<keyword evidence="6 8" id="KW-0456">Lyase</keyword>
<organism evidence="10 11">
    <name type="scientific">Hypsibius exemplaris</name>
    <name type="common">Freshwater tardigrade</name>
    <dbReference type="NCBI Taxonomy" id="2072580"/>
    <lineage>
        <taxon>Eukaryota</taxon>
        <taxon>Metazoa</taxon>
        <taxon>Ecdysozoa</taxon>
        <taxon>Tardigrada</taxon>
        <taxon>Eutardigrada</taxon>
        <taxon>Parachela</taxon>
        <taxon>Hypsibioidea</taxon>
        <taxon>Hypsibiidae</taxon>
        <taxon>Hypsibius</taxon>
    </lineage>
</organism>
<dbReference type="SUPFAM" id="SSF51069">
    <property type="entry name" value="Carbonic anhydrase"/>
    <property type="match status" value="1"/>
</dbReference>
<dbReference type="CDD" id="cd00326">
    <property type="entry name" value="alpha_CA"/>
    <property type="match status" value="1"/>
</dbReference>
<comment type="function">
    <text evidence="1 8">Reversible hydration of carbon dioxide.</text>
</comment>
<dbReference type="Gene3D" id="3.10.200.10">
    <property type="entry name" value="Alpha carbonic anhydrase"/>
    <property type="match status" value="1"/>
</dbReference>
<reference evidence="11" key="1">
    <citation type="submission" date="2017-01" db="EMBL/GenBank/DDBJ databases">
        <title>Comparative genomics of anhydrobiosis in the tardigrade Hypsibius dujardini.</title>
        <authorList>
            <person name="Yoshida Y."/>
            <person name="Koutsovoulos G."/>
            <person name="Laetsch D."/>
            <person name="Stevens L."/>
            <person name="Kumar S."/>
            <person name="Horikawa D."/>
            <person name="Ishino K."/>
            <person name="Komine S."/>
            <person name="Tomita M."/>
            <person name="Blaxter M."/>
            <person name="Arakawa K."/>
        </authorList>
    </citation>
    <scope>NUCLEOTIDE SEQUENCE [LARGE SCALE GENOMIC DNA]</scope>
    <source>
        <strain evidence="11">Z151</strain>
    </source>
</reference>